<organism evidence="5 6">
    <name type="scientific">Elstera litoralis</name>
    <dbReference type="NCBI Taxonomy" id="552518"/>
    <lineage>
        <taxon>Bacteria</taxon>
        <taxon>Pseudomonadati</taxon>
        <taxon>Pseudomonadota</taxon>
        <taxon>Alphaproteobacteria</taxon>
        <taxon>Rhodospirillales</taxon>
        <taxon>Rhodospirillaceae</taxon>
        <taxon>Elstera</taxon>
    </lineage>
</organism>
<comment type="caution">
    <text evidence="5">The sequence shown here is derived from an EMBL/GenBank/DDBJ whole genome shotgun (WGS) entry which is preliminary data.</text>
</comment>
<dbReference type="InterPro" id="IPR010982">
    <property type="entry name" value="Lambda_DNA-bd_dom_sf"/>
</dbReference>
<dbReference type="CDD" id="cd00093">
    <property type="entry name" value="HTH_XRE"/>
    <property type="match status" value="1"/>
</dbReference>
<feature type="domain" description="HTH cro/C1-type" evidence="4">
    <location>
        <begin position="35"/>
        <end position="71"/>
    </location>
</feature>
<sequence length="96" mass="10329">MDLVAPAVADFSSFSAALTECGLAVDRHVPPPADVAAIRAKHKLTQEEFAARFALGLATVQNWEQGRSVPDGPARSFLAVIDRYPEIAEEVVKARP</sequence>
<evidence type="ECO:0000259" key="4">
    <source>
        <dbReference type="PROSITE" id="PS50943"/>
    </source>
</evidence>
<dbReference type="InterPro" id="IPR032758">
    <property type="entry name" value="MqsA/HigA-2"/>
</dbReference>
<dbReference type="Pfam" id="PF15731">
    <property type="entry name" value="MqsA_antitoxin"/>
    <property type="match status" value="1"/>
</dbReference>
<gene>
    <name evidence="5" type="ORF">VZ95_17510</name>
</gene>
<dbReference type="InterPro" id="IPR001387">
    <property type="entry name" value="Cro/C1-type_HTH"/>
</dbReference>
<proteinExistence type="predicted"/>
<keyword evidence="3" id="KW-0804">Transcription</keyword>
<accession>A0A0F3IPC1</accession>
<name>A0A0F3IPC1_9PROT</name>
<keyword evidence="2" id="KW-0238">DNA-binding</keyword>
<dbReference type="SUPFAM" id="SSF47413">
    <property type="entry name" value="lambda repressor-like DNA-binding domains"/>
    <property type="match status" value="1"/>
</dbReference>
<dbReference type="GO" id="GO:0003677">
    <property type="term" value="F:DNA binding"/>
    <property type="evidence" value="ECO:0007669"/>
    <property type="project" value="UniProtKB-KW"/>
</dbReference>
<evidence type="ECO:0000313" key="6">
    <source>
        <dbReference type="Proteomes" id="UP000033774"/>
    </source>
</evidence>
<dbReference type="PROSITE" id="PS50943">
    <property type="entry name" value="HTH_CROC1"/>
    <property type="match status" value="1"/>
</dbReference>
<evidence type="ECO:0000256" key="1">
    <source>
        <dbReference type="ARBA" id="ARBA00023015"/>
    </source>
</evidence>
<dbReference type="PANTHER" id="PTHR36511">
    <property type="entry name" value="MERR FAMILY BACTERIAL REGULATORY PROTEIN"/>
    <property type="match status" value="1"/>
</dbReference>
<keyword evidence="1" id="KW-0805">Transcription regulation</keyword>
<keyword evidence="6" id="KW-1185">Reference proteome</keyword>
<dbReference type="PANTHER" id="PTHR36511:SF4">
    <property type="entry name" value="ANTITOXIN MQSA"/>
    <property type="match status" value="1"/>
</dbReference>
<dbReference type="SMART" id="SM00530">
    <property type="entry name" value="HTH_XRE"/>
    <property type="match status" value="1"/>
</dbReference>
<protein>
    <recommendedName>
        <fullName evidence="4">HTH cro/C1-type domain-containing protein</fullName>
    </recommendedName>
</protein>
<dbReference type="InterPro" id="IPR052359">
    <property type="entry name" value="HTH-type_reg/antitoxin"/>
</dbReference>
<reference evidence="5 6" key="1">
    <citation type="submission" date="2015-03" db="EMBL/GenBank/DDBJ databases">
        <title>Draft genome sequence of Elstera litoralis.</title>
        <authorList>
            <person name="Rahalkar M.C."/>
            <person name="Dhakephalkar P.K."/>
            <person name="Pore S.D."/>
            <person name="Arora P."/>
            <person name="Kapse N.G."/>
            <person name="Pandit P.S."/>
        </authorList>
    </citation>
    <scope>NUCLEOTIDE SEQUENCE [LARGE SCALE GENOMIC DNA]</scope>
    <source>
        <strain evidence="5 6">Dia-1</strain>
    </source>
</reference>
<dbReference type="AlphaFoldDB" id="A0A0F3IPC1"/>
<evidence type="ECO:0000313" key="5">
    <source>
        <dbReference type="EMBL" id="KJV08482.1"/>
    </source>
</evidence>
<dbReference type="Gene3D" id="1.10.260.40">
    <property type="entry name" value="lambda repressor-like DNA-binding domains"/>
    <property type="match status" value="1"/>
</dbReference>
<evidence type="ECO:0000256" key="2">
    <source>
        <dbReference type="ARBA" id="ARBA00023125"/>
    </source>
</evidence>
<dbReference type="EMBL" id="LAJY01000567">
    <property type="protein sequence ID" value="KJV08482.1"/>
    <property type="molecule type" value="Genomic_DNA"/>
</dbReference>
<dbReference type="Proteomes" id="UP000033774">
    <property type="component" value="Unassembled WGS sequence"/>
</dbReference>
<evidence type="ECO:0000256" key="3">
    <source>
        <dbReference type="ARBA" id="ARBA00023163"/>
    </source>
</evidence>